<evidence type="ECO:0000256" key="1">
    <source>
        <dbReference type="SAM" id="MobiDB-lite"/>
    </source>
</evidence>
<accession>A0A916QSN7</accession>
<dbReference type="RefSeq" id="WP_188671171.1">
    <property type="nucleotide sequence ID" value="NZ_BMKA01000001.1"/>
</dbReference>
<feature type="compositionally biased region" description="Basic and acidic residues" evidence="1">
    <location>
        <begin position="19"/>
        <end position="30"/>
    </location>
</feature>
<dbReference type="InterPro" id="IPR053176">
    <property type="entry name" value="T6SS_TssE1-like"/>
</dbReference>
<dbReference type="SUPFAM" id="SSF160719">
    <property type="entry name" value="gpW/gp25-like"/>
    <property type="match status" value="1"/>
</dbReference>
<evidence type="ECO:0000313" key="3">
    <source>
        <dbReference type="EMBL" id="GGA10521.1"/>
    </source>
</evidence>
<dbReference type="InterPro" id="IPR017737">
    <property type="entry name" value="TssE1-like"/>
</dbReference>
<evidence type="ECO:0000259" key="2">
    <source>
        <dbReference type="Pfam" id="PF04965"/>
    </source>
</evidence>
<dbReference type="AlphaFoldDB" id="A0A916QSN7"/>
<dbReference type="PANTHER" id="PTHR38595:SF1">
    <property type="entry name" value="TYPE VI SECRETION SYSTEM COMPONENT TSSE1"/>
    <property type="match status" value="1"/>
</dbReference>
<proteinExistence type="predicted"/>
<keyword evidence="4" id="KW-1185">Reference proteome</keyword>
<dbReference type="EMBL" id="BMKA01000001">
    <property type="protein sequence ID" value="GGA10521.1"/>
    <property type="molecule type" value="Genomic_DNA"/>
</dbReference>
<feature type="region of interest" description="Disordered" evidence="1">
    <location>
        <begin position="1"/>
        <end position="30"/>
    </location>
</feature>
<dbReference type="NCBIfam" id="TIGR03357">
    <property type="entry name" value="VI_zyme"/>
    <property type="match status" value="1"/>
</dbReference>
<evidence type="ECO:0000313" key="4">
    <source>
        <dbReference type="Proteomes" id="UP000628017"/>
    </source>
</evidence>
<reference evidence="3" key="2">
    <citation type="submission" date="2020-09" db="EMBL/GenBank/DDBJ databases">
        <authorList>
            <person name="Sun Q."/>
            <person name="Zhou Y."/>
        </authorList>
    </citation>
    <scope>NUCLEOTIDE SEQUENCE</scope>
    <source>
        <strain evidence="3">CGMCC 1.15880</strain>
    </source>
</reference>
<protein>
    <submittedName>
        <fullName evidence="3">Type VI secretion system protein ImpF</fullName>
    </submittedName>
</protein>
<dbReference type="InterPro" id="IPR007048">
    <property type="entry name" value="IraD/Gp25-like"/>
</dbReference>
<dbReference type="Pfam" id="PF04965">
    <property type="entry name" value="GPW_gp25"/>
    <property type="match status" value="1"/>
</dbReference>
<comment type="caution">
    <text evidence="3">The sequence shown here is derived from an EMBL/GenBank/DDBJ whole genome shotgun (WGS) entry which is preliminary data.</text>
</comment>
<reference evidence="3" key="1">
    <citation type="journal article" date="2014" name="Int. J. Syst. Evol. Microbiol.">
        <title>Complete genome sequence of Corynebacterium casei LMG S-19264T (=DSM 44701T), isolated from a smear-ripened cheese.</title>
        <authorList>
            <consortium name="US DOE Joint Genome Institute (JGI-PGF)"/>
            <person name="Walter F."/>
            <person name="Albersmeier A."/>
            <person name="Kalinowski J."/>
            <person name="Ruckert C."/>
        </authorList>
    </citation>
    <scope>NUCLEOTIDE SEQUENCE</scope>
    <source>
        <strain evidence="3">CGMCC 1.15880</strain>
    </source>
</reference>
<dbReference type="Proteomes" id="UP000628017">
    <property type="component" value="Unassembled WGS sequence"/>
</dbReference>
<dbReference type="PANTHER" id="PTHR38595">
    <property type="entry name" value="CYTOPLASMIC PROTEIN-RELATED"/>
    <property type="match status" value="1"/>
</dbReference>
<feature type="domain" description="IraD/Gp25-like" evidence="2">
    <location>
        <begin position="41"/>
        <end position="144"/>
    </location>
</feature>
<sequence>MARAELSDRERLQPSLLDRLTDKSPTEQKDSAAERYIDVRRLRDIILRDLGWLLNTANNEDFIDPARYPHAARSTLNFGISDIAGRKVLQTDAKTLESSIKEAIYALEPRIIPGTLEVTAAKATPDAADSQITMDIRGELWATPVPLELYLRTRLDVADGDLVIDKVM</sequence>
<name>A0A916QSN7_9RHOB</name>
<organism evidence="3 4">
    <name type="scientific">Neptunicoccus cionae</name>
    <dbReference type="NCBI Taxonomy" id="2035344"/>
    <lineage>
        <taxon>Bacteria</taxon>
        <taxon>Pseudomonadati</taxon>
        <taxon>Pseudomonadota</taxon>
        <taxon>Alphaproteobacteria</taxon>
        <taxon>Rhodobacterales</taxon>
        <taxon>Paracoccaceae</taxon>
        <taxon>Neptunicoccus</taxon>
    </lineage>
</organism>
<feature type="compositionally biased region" description="Basic and acidic residues" evidence="1">
    <location>
        <begin position="1"/>
        <end position="12"/>
    </location>
</feature>
<gene>
    <name evidence="3" type="primary">impF</name>
    <name evidence="3" type="ORF">GCM10011498_08280</name>
</gene>